<accession>A0A0R0JAI2</accession>
<dbReference type="OMA" id="VEMMDAC"/>
<dbReference type="AlphaFoldDB" id="A0A0R0JAI2"/>
<dbReference type="EnsemblPlants" id="KRH49673">
    <property type="protein sequence ID" value="KRH49673"/>
    <property type="gene ID" value="GLYMA_07G171500"/>
</dbReference>
<organism evidence="1">
    <name type="scientific">Glycine max</name>
    <name type="common">Soybean</name>
    <name type="synonym">Glycine hispida</name>
    <dbReference type="NCBI Taxonomy" id="3847"/>
    <lineage>
        <taxon>Eukaryota</taxon>
        <taxon>Viridiplantae</taxon>
        <taxon>Streptophyta</taxon>
        <taxon>Embryophyta</taxon>
        <taxon>Tracheophyta</taxon>
        <taxon>Spermatophyta</taxon>
        <taxon>Magnoliopsida</taxon>
        <taxon>eudicotyledons</taxon>
        <taxon>Gunneridae</taxon>
        <taxon>Pentapetalae</taxon>
        <taxon>rosids</taxon>
        <taxon>fabids</taxon>
        <taxon>Fabales</taxon>
        <taxon>Fabaceae</taxon>
        <taxon>Papilionoideae</taxon>
        <taxon>50 kb inversion clade</taxon>
        <taxon>NPAAA clade</taxon>
        <taxon>indigoferoid/millettioid clade</taxon>
        <taxon>Phaseoleae</taxon>
        <taxon>Glycine</taxon>
        <taxon>Glycine subgen. Soja</taxon>
    </lineage>
</organism>
<reference evidence="2" key="2">
    <citation type="submission" date="2018-02" db="UniProtKB">
        <authorList>
            <consortium name="EnsemblPlants"/>
        </authorList>
    </citation>
    <scope>IDENTIFICATION</scope>
    <source>
        <strain evidence="2">Williams 82</strain>
    </source>
</reference>
<reference evidence="1 2" key="1">
    <citation type="journal article" date="2010" name="Nature">
        <title>Genome sequence of the palaeopolyploid soybean.</title>
        <authorList>
            <person name="Schmutz J."/>
            <person name="Cannon S.B."/>
            <person name="Schlueter J."/>
            <person name="Ma J."/>
            <person name="Mitros T."/>
            <person name="Nelson W."/>
            <person name="Hyten D.L."/>
            <person name="Song Q."/>
            <person name="Thelen J.J."/>
            <person name="Cheng J."/>
            <person name="Xu D."/>
            <person name="Hellsten U."/>
            <person name="May G.D."/>
            <person name="Yu Y."/>
            <person name="Sakurai T."/>
            <person name="Umezawa T."/>
            <person name="Bhattacharyya M.K."/>
            <person name="Sandhu D."/>
            <person name="Valliyodan B."/>
            <person name="Lindquist E."/>
            <person name="Peto M."/>
            <person name="Grant D."/>
            <person name="Shu S."/>
            <person name="Goodstein D."/>
            <person name="Barry K."/>
            <person name="Futrell-Griggs M."/>
            <person name="Abernathy B."/>
            <person name="Du J."/>
            <person name="Tian Z."/>
            <person name="Zhu L."/>
            <person name="Gill N."/>
            <person name="Joshi T."/>
            <person name="Libault M."/>
            <person name="Sethuraman A."/>
            <person name="Zhang X.-C."/>
            <person name="Shinozaki K."/>
            <person name="Nguyen H.T."/>
            <person name="Wing R.A."/>
            <person name="Cregan P."/>
            <person name="Specht J."/>
            <person name="Grimwood J."/>
            <person name="Rokhsar D."/>
            <person name="Stacey G."/>
            <person name="Shoemaker R.C."/>
            <person name="Jackson S.A."/>
        </authorList>
    </citation>
    <scope>NUCLEOTIDE SEQUENCE [LARGE SCALE GENOMIC DNA]</scope>
    <source>
        <strain evidence="2">cv. Williams 82</strain>
        <tissue evidence="1">Callus</tissue>
    </source>
</reference>
<name>A0A0R0JAI2_SOYBN</name>
<dbReference type="PANTHER" id="PTHR33240:SF15">
    <property type="entry name" value="GAG-PRO-LIKE PROTEIN"/>
    <property type="match status" value="1"/>
</dbReference>
<dbReference type="CDD" id="cd00303">
    <property type="entry name" value="retropepsin_like"/>
    <property type="match status" value="1"/>
</dbReference>
<protein>
    <submittedName>
        <fullName evidence="1 2">Uncharacterized protein</fullName>
    </submittedName>
</protein>
<dbReference type="Gene3D" id="2.40.70.10">
    <property type="entry name" value="Acid Proteases"/>
    <property type="match status" value="1"/>
</dbReference>
<dbReference type="PANTHER" id="PTHR33240">
    <property type="entry name" value="OS08G0508500 PROTEIN"/>
    <property type="match status" value="1"/>
</dbReference>
<dbReference type="EMBL" id="CM000840">
    <property type="protein sequence ID" value="KRH49673.1"/>
    <property type="molecule type" value="Genomic_DNA"/>
</dbReference>
<dbReference type="InParanoid" id="A0A0R0JAI2"/>
<dbReference type="Proteomes" id="UP000008827">
    <property type="component" value="Chromosome 7"/>
</dbReference>
<proteinExistence type="predicted"/>
<sequence length="224" mass="25310">MKQTLAIIAYMKARGQEETLVSQIALALNQAFNKHMSVTIEKSIILTDSANHTPVEMMDACEKIDQAPEDKEEESATIGEAEANKQISITFDHPTLEMIKHLKPLYIKAQINSKTLSKVFVDGGAILDIMSLTTLKKLGKRQRELITTNMKMTNFTRGATPALGVLVVDIMVGPKTMYSTFFIVDANPTYYVLLERDWIHFSQFVPFILHQQLIFFEGDQVRII</sequence>
<dbReference type="Gramene" id="KRH49673">
    <property type="protein sequence ID" value="KRH49673"/>
    <property type="gene ID" value="GLYMA_07G171500"/>
</dbReference>
<keyword evidence="3" id="KW-1185">Reference proteome</keyword>
<evidence type="ECO:0000313" key="2">
    <source>
        <dbReference type="EnsemblPlants" id="KRH49673"/>
    </source>
</evidence>
<evidence type="ECO:0000313" key="3">
    <source>
        <dbReference type="Proteomes" id="UP000008827"/>
    </source>
</evidence>
<dbReference type="InterPro" id="IPR021109">
    <property type="entry name" value="Peptidase_aspartic_dom_sf"/>
</dbReference>
<evidence type="ECO:0000313" key="1">
    <source>
        <dbReference type="EMBL" id="KRH49673.1"/>
    </source>
</evidence>
<reference evidence="1" key="3">
    <citation type="submission" date="2018-07" db="EMBL/GenBank/DDBJ databases">
        <title>WGS assembly of Glycine max.</title>
        <authorList>
            <person name="Schmutz J."/>
            <person name="Cannon S."/>
            <person name="Schlueter J."/>
            <person name="Ma J."/>
            <person name="Mitros T."/>
            <person name="Nelson W."/>
            <person name="Hyten D."/>
            <person name="Song Q."/>
            <person name="Thelen J."/>
            <person name="Cheng J."/>
            <person name="Xu D."/>
            <person name="Hellsten U."/>
            <person name="May G."/>
            <person name="Yu Y."/>
            <person name="Sakurai T."/>
            <person name="Umezawa T."/>
            <person name="Bhattacharyya M."/>
            <person name="Sandhu D."/>
            <person name="Valliyodan B."/>
            <person name="Lindquist E."/>
            <person name="Peto M."/>
            <person name="Grant D."/>
            <person name="Shu S."/>
            <person name="Goodstein D."/>
            <person name="Barry K."/>
            <person name="Futrell-Griggs M."/>
            <person name="Abernathy B."/>
            <person name="Du J."/>
            <person name="Tian Z."/>
            <person name="Zhu L."/>
            <person name="Gill N."/>
            <person name="Joshi T."/>
            <person name="Libault M."/>
            <person name="Sethuraman A."/>
            <person name="Zhang X."/>
            <person name="Shinozaki K."/>
            <person name="Nguyen H."/>
            <person name="Wing R."/>
            <person name="Cregan P."/>
            <person name="Specht J."/>
            <person name="Grimwood J."/>
            <person name="Rokhsar D."/>
            <person name="Stacey G."/>
            <person name="Shoemaker R."/>
            <person name="Jackson S."/>
        </authorList>
    </citation>
    <scope>NUCLEOTIDE SEQUENCE</scope>
    <source>
        <tissue evidence="1">Callus</tissue>
    </source>
</reference>
<dbReference type="SUPFAM" id="SSF50630">
    <property type="entry name" value="Acid proteases"/>
    <property type="match status" value="1"/>
</dbReference>
<gene>
    <name evidence="1" type="ORF">GLYMA_07G171500</name>
</gene>
<dbReference type="OrthoDB" id="1426993at2759"/>